<dbReference type="PANTHER" id="PTHR43531:SF11">
    <property type="entry name" value="METHYL-ACCEPTING CHEMOTAXIS PROTEIN 3"/>
    <property type="match status" value="1"/>
</dbReference>
<feature type="transmembrane region" description="Helical" evidence="11">
    <location>
        <begin position="7"/>
        <end position="27"/>
    </location>
</feature>
<dbReference type="Pfam" id="PF02743">
    <property type="entry name" value="dCache_1"/>
    <property type="match status" value="1"/>
</dbReference>
<evidence type="ECO:0000256" key="3">
    <source>
        <dbReference type="ARBA" id="ARBA00022500"/>
    </source>
</evidence>
<accession>A0A0D6B585</accession>
<dbReference type="PROSITE" id="PS50111">
    <property type="entry name" value="CHEMOTAXIS_TRANSDUC_2"/>
    <property type="match status" value="1"/>
</dbReference>
<dbReference type="PANTHER" id="PTHR43531">
    <property type="entry name" value="PROTEIN ICFG"/>
    <property type="match status" value="1"/>
</dbReference>
<dbReference type="EMBL" id="AP014800">
    <property type="protein sequence ID" value="BAQ70206.1"/>
    <property type="molecule type" value="Genomic_DNA"/>
</dbReference>
<feature type="domain" description="HAMP" evidence="13">
    <location>
        <begin position="423"/>
        <end position="475"/>
    </location>
</feature>
<dbReference type="SMART" id="SM00304">
    <property type="entry name" value="HAMP"/>
    <property type="match status" value="2"/>
</dbReference>
<organism evidence="14 15">
    <name type="scientific">Rhodovulum sulfidophilum</name>
    <name type="common">Rhodobacter sulfidophilus</name>
    <dbReference type="NCBI Taxonomy" id="35806"/>
    <lineage>
        <taxon>Bacteria</taxon>
        <taxon>Pseudomonadati</taxon>
        <taxon>Pseudomonadota</taxon>
        <taxon>Alphaproteobacteria</taxon>
        <taxon>Rhodobacterales</taxon>
        <taxon>Paracoccaceae</taxon>
        <taxon>Rhodovulum</taxon>
    </lineage>
</organism>
<keyword evidence="5 11" id="KW-1133">Transmembrane helix</keyword>
<feature type="region of interest" description="Disordered" evidence="10">
    <location>
        <begin position="732"/>
        <end position="766"/>
    </location>
</feature>
<evidence type="ECO:0000259" key="13">
    <source>
        <dbReference type="PROSITE" id="PS50885"/>
    </source>
</evidence>
<dbReference type="AlphaFoldDB" id="A0A0D6B585"/>
<evidence type="ECO:0000256" key="9">
    <source>
        <dbReference type="SAM" id="Coils"/>
    </source>
</evidence>
<dbReference type="GO" id="GO:0006935">
    <property type="term" value="P:chemotaxis"/>
    <property type="evidence" value="ECO:0007669"/>
    <property type="project" value="UniProtKB-KW"/>
</dbReference>
<dbReference type="InterPro" id="IPR004089">
    <property type="entry name" value="MCPsignal_dom"/>
</dbReference>
<dbReference type="InterPro" id="IPR003660">
    <property type="entry name" value="HAMP_dom"/>
</dbReference>
<feature type="coiled-coil region" evidence="9">
    <location>
        <begin position="401"/>
        <end position="428"/>
    </location>
</feature>
<dbReference type="Pfam" id="PF00015">
    <property type="entry name" value="MCPsignal"/>
    <property type="match status" value="1"/>
</dbReference>
<keyword evidence="4 11" id="KW-0812">Transmembrane</keyword>
<evidence type="ECO:0000256" key="8">
    <source>
        <dbReference type="PROSITE-ProRule" id="PRU00284"/>
    </source>
</evidence>
<keyword evidence="6 11" id="KW-0472">Membrane</keyword>
<dbReference type="Gene3D" id="6.10.340.10">
    <property type="match status" value="1"/>
</dbReference>
<evidence type="ECO:0000259" key="12">
    <source>
        <dbReference type="PROSITE" id="PS50111"/>
    </source>
</evidence>
<dbReference type="GO" id="GO:0007165">
    <property type="term" value="P:signal transduction"/>
    <property type="evidence" value="ECO:0007669"/>
    <property type="project" value="UniProtKB-KW"/>
</dbReference>
<evidence type="ECO:0000256" key="7">
    <source>
        <dbReference type="ARBA" id="ARBA00029447"/>
    </source>
</evidence>
<dbReference type="GO" id="GO:0004888">
    <property type="term" value="F:transmembrane signaling receptor activity"/>
    <property type="evidence" value="ECO:0007669"/>
    <property type="project" value="InterPro"/>
</dbReference>
<dbReference type="CDD" id="cd11386">
    <property type="entry name" value="MCP_signal"/>
    <property type="match status" value="1"/>
</dbReference>
<feature type="transmembrane region" description="Helical" evidence="11">
    <location>
        <begin position="340"/>
        <end position="359"/>
    </location>
</feature>
<sequence>MPIGPRLTMMIAAIMVVSMSSMGGFLYNRAYESSYNNAVADLEGMARDQATRVSEWFADQQHALAAQAANPSIARALSEFRASLEAAPDGFAPVLAAYGSDNPYPSGEGQKLSDAGDGSDYSRIHARIHPGFERMLESFGFYDIFLIAPDGQVIYSVVKEADFGEDVGTGRYSGTALGKVFQRANKAPVGTSVVSDIEEYAPSANAPAAFMAAPVFAEDGTRLGVIAIQVPIGKLSAMVTMASALGRSGDMYIVGGDGRARTYSRYENRFDVLSPLPERPFITALETGQSGLFSPVEGITGTDSIVFTTPVGVDFADWTLVVELDRSEFLAALIAFRNSVIVFLLIGLAAGLGVSVLAARTITTPLKGFIASMNEVSAGNYAKKIDVADRLDEIGAMGRDLSAFRDRLAEADRLSQEQEERRAEQKKVVDRLGSAIRALADGDLTETVQEKFPDEYEALRHDFNSSMATMGDLIGAVQVNARAVQKLSEEISDSSENLARRTESQAATLEETAAAMDELTTSVSSTAEGATEVSRYVGEAQNRAQQSGQVVDEATGAMSEIQRSSEGITQIIGVIDDIAFQTNLLALNAGVEAARAGEAGRGFAVVASEVRALAQRSSEAAKEIKTLIDTSSTQVETGVSLVNRTGAALQDIASRVSRISEHIEGIATGAQEQSVGLGEINVGVTQLDKVTQQNAAMVEEATAACVTLKQEADKLLTLVARFRLGDDVTATTAAKPRRPSAPDALERALNERPAPQTPMSAGWTEF</sequence>
<feature type="domain" description="HAMP" evidence="13">
    <location>
        <begin position="360"/>
        <end position="413"/>
    </location>
</feature>
<dbReference type="SUPFAM" id="SSF158472">
    <property type="entry name" value="HAMP domain-like"/>
    <property type="match status" value="1"/>
</dbReference>
<evidence type="ECO:0000256" key="11">
    <source>
        <dbReference type="SAM" id="Phobius"/>
    </source>
</evidence>
<dbReference type="GO" id="GO:0005886">
    <property type="term" value="C:plasma membrane"/>
    <property type="evidence" value="ECO:0007669"/>
    <property type="project" value="UniProtKB-SubCell"/>
</dbReference>
<evidence type="ECO:0000256" key="1">
    <source>
        <dbReference type="ARBA" id="ARBA00004651"/>
    </source>
</evidence>
<keyword evidence="2" id="KW-1003">Cell membrane</keyword>
<dbReference type="Proteomes" id="UP000064912">
    <property type="component" value="Chromosome"/>
</dbReference>
<dbReference type="Gene3D" id="1.10.287.950">
    <property type="entry name" value="Methyl-accepting chemotaxis protein"/>
    <property type="match status" value="1"/>
</dbReference>
<dbReference type="FunFam" id="1.10.287.950:FF:000001">
    <property type="entry name" value="Methyl-accepting chemotaxis sensory transducer"/>
    <property type="match status" value="1"/>
</dbReference>
<comment type="subcellular location">
    <subcellularLocation>
        <location evidence="1">Cell membrane</location>
        <topology evidence="1">Multi-pass membrane protein</topology>
    </subcellularLocation>
</comment>
<dbReference type="PATRIC" id="fig|35806.4.peg.3145"/>
<keyword evidence="9" id="KW-0175">Coiled coil</keyword>
<dbReference type="CDD" id="cd06225">
    <property type="entry name" value="HAMP"/>
    <property type="match status" value="2"/>
</dbReference>
<evidence type="ECO:0000256" key="6">
    <source>
        <dbReference type="ARBA" id="ARBA00023136"/>
    </source>
</evidence>
<evidence type="ECO:0000256" key="10">
    <source>
        <dbReference type="SAM" id="MobiDB-lite"/>
    </source>
</evidence>
<evidence type="ECO:0000313" key="14">
    <source>
        <dbReference type="EMBL" id="BAQ70206.1"/>
    </source>
</evidence>
<dbReference type="Gene3D" id="3.30.450.20">
    <property type="entry name" value="PAS domain"/>
    <property type="match status" value="1"/>
</dbReference>
<gene>
    <name evidence="14" type="ORF">NHU_03062</name>
</gene>
<keyword evidence="8" id="KW-0807">Transducer</keyword>
<dbReference type="PRINTS" id="PR00260">
    <property type="entry name" value="CHEMTRNSDUCR"/>
</dbReference>
<evidence type="ECO:0000313" key="15">
    <source>
        <dbReference type="Proteomes" id="UP000064912"/>
    </source>
</evidence>
<name>A0A0D6B585_RHOSU</name>
<dbReference type="eggNOG" id="COG0840">
    <property type="taxonomic scope" value="Bacteria"/>
</dbReference>
<proteinExistence type="inferred from homology"/>
<dbReference type="KEGG" id="rsu:NHU_03062"/>
<evidence type="ECO:0000256" key="2">
    <source>
        <dbReference type="ARBA" id="ARBA00022475"/>
    </source>
</evidence>
<evidence type="ECO:0000256" key="4">
    <source>
        <dbReference type="ARBA" id="ARBA00022692"/>
    </source>
</evidence>
<dbReference type="InterPro" id="IPR051310">
    <property type="entry name" value="MCP_chemotaxis"/>
</dbReference>
<reference evidence="14 15" key="1">
    <citation type="submission" date="2015-02" db="EMBL/GenBank/DDBJ databases">
        <title>Genome sequene of Rhodovulum sulfidophilum DSM 2351.</title>
        <authorList>
            <person name="Nagao N."/>
        </authorList>
    </citation>
    <scope>NUCLEOTIDE SEQUENCE [LARGE SCALE GENOMIC DNA]</scope>
    <source>
        <strain evidence="14 15">DSM 2351</strain>
    </source>
</reference>
<dbReference type="CDD" id="cd18774">
    <property type="entry name" value="PDC2_HK_sensor"/>
    <property type="match status" value="1"/>
</dbReference>
<evidence type="ECO:0000256" key="5">
    <source>
        <dbReference type="ARBA" id="ARBA00022989"/>
    </source>
</evidence>
<dbReference type="InterPro" id="IPR004090">
    <property type="entry name" value="Chemotax_Me-accpt_rcpt"/>
</dbReference>
<dbReference type="SUPFAM" id="SSF58104">
    <property type="entry name" value="Methyl-accepting chemotaxis protein (MCP) signaling domain"/>
    <property type="match status" value="1"/>
</dbReference>
<dbReference type="PROSITE" id="PS50885">
    <property type="entry name" value="HAMP"/>
    <property type="match status" value="2"/>
</dbReference>
<keyword evidence="3" id="KW-0145">Chemotaxis</keyword>
<protein>
    <submittedName>
        <fullName evidence="14">Methyl-accepting chemotaxis sensory transducer</fullName>
    </submittedName>
</protein>
<comment type="similarity">
    <text evidence="7">Belongs to the methyl-accepting chemotaxis (MCP) protein family.</text>
</comment>
<feature type="domain" description="Methyl-accepting transducer" evidence="12">
    <location>
        <begin position="480"/>
        <end position="709"/>
    </location>
</feature>
<dbReference type="Pfam" id="PF00672">
    <property type="entry name" value="HAMP"/>
    <property type="match status" value="2"/>
</dbReference>
<dbReference type="InterPro" id="IPR033479">
    <property type="entry name" value="dCache_1"/>
</dbReference>
<dbReference type="SMART" id="SM00283">
    <property type="entry name" value="MA"/>
    <property type="match status" value="1"/>
</dbReference>